<dbReference type="PANTHER" id="PTHR12534">
    <property type="entry name" value="30S RIBOSOMAL PROTEIN S2 PROKARYOTIC AND ORGANELLAR"/>
    <property type="match status" value="1"/>
</dbReference>
<dbReference type="SUPFAM" id="SSF52313">
    <property type="entry name" value="Ribosomal protein S2"/>
    <property type="match status" value="1"/>
</dbReference>
<accession>A0A0P0Z3B6</accession>
<dbReference type="PRINTS" id="PR00395">
    <property type="entry name" value="RIBOSOMALS2"/>
</dbReference>
<evidence type="ECO:0000256" key="6">
    <source>
        <dbReference type="RuleBase" id="RU003631"/>
    </source>
</evidence>
<evidence type="ECO:0000256" key="3">
    <source>
        <dbReference type="ARBA" id="ARBA00023274"/>
    </source>
</evidence>
<dbReference type="NCBIfam" id="TIGR01011">
    <property type="entry name" value="rpsB_bact"/>
    <property type="match status" value="1"/>
</dbReference>
<dbReference type="InterPro" id="IPR018130">
    <property type="entry name" value="Ribosomal_uS2_CS"/>
</dbReference>
<dbReference type="EMBL" id="LC066377">
    <property type="protein sequence ID" value="BAT28394.1"/>
    <property type="molecule type" value="Genomic_DNA"/>
</dbReference>
<dbReference type="GO" id="GO:0022627">
    <property type="term" value="C:cytosolic small ribosomal subunit"/>
    <property type="evidence" value="ECO:0007669"/>
    <property type="project" value="TreeGrafter"/>
</dbReference>
<comment type="similarity">
    <text evidence="1 5 6">Belongs to the universal ribosomal protein uS2 family.</text>
</comment>
<proteinExistence type="inferred from homology"/>
<evidence type="ECO:0000256" key="1">
    <source>
        <dbReference type="ARBA" id="ARBA00006242"/>
    </source>
</evidence>
<dbReference type="RefSeq" id="WP_062226155.1">
    <property type="nucleotide sequence ID" value="NZ_BBWR01000002.1"/>
</dbReference>
<sequence length="261" mass="28508">MALPDYSMRQLLEAGVHFGHQTHRWNPRMAPYIFGARNNIHIMDLSQTVPMLHRALQTVSDTVARGGRVLFVGTKRQASELVADAANRSAQYYVNARWLGGMLTNWKTISNSIQRLRKLDEILSGEAQGFTKKERLTLQRERDKLDRALGGIKDMGGVPDLIFIVDTNKEAIAIDEAKRLNIPVVAVVDSNSDPSRIDFPIPGNDDASRAIALYCDLIARAAVDGIARQQGAMGADIGAMEEVPQEAALSGDEAGEQSAAA</sequence>
<dbReference type="PROSITE" id="PS00963">
    <property type="entry name" value="RIBOSOMAL_S2_2"/>
    <property type="match status" value="1"/>
</dbReference>
<evidence type="ECO:0000256" key="2">
    <source>
        <dbReference type="ARBA" id="ARBA00022980"/>
    </source>
</evidence>
<dbReference type="InterPro" id="IPR005706">
    <property type="entry name" value="Ribosomal_uS2_bac/mit/plastid"/>
</dbReference>
<dbReference type="OrthoDB" id="9808036at2"/>
<evidence type="ECO:0000256" key="5">
    <source>
        <dbReference type="HAMAP-Rule" id="MF_00291"/>
    </source>
</evidence>
<dbReference type="Gene3D" id="3.40.50.10490">
    <property type="entry name" value="Glucose-6-phosphate isomerase like protein, domain 1"/>
    <property type="match status" value="1"/>
</dbReference>
<dbReference type="InterPro" id="IPR001865">
    <property type="entry name" value="Ribosomal_uS2"/>
</dbReference>
<dbReference type="GO" id="GO:0003735">
    <property type="term" value="F:structural constituent of ribosome"/>
    <property type="evidence" value="ECO:0007669"/>
    <property type="project" value="InterPro"/>
</dbReference>
<keyword evidence="2 5" id="KW-0689">Ribosomal protein</keyword>
<dbReference type="CDD" id="cd01425">
    <property type="entry name" value="RPS2"/>
    <property type="match status" value="1"/>
</dbReference>
<dbReference type="HAMAP" id="MF_00291_B">
    <property type="entry name" value="Ribosomal_uS2_B"/>
    <property type="match status" value="1"/>
</dbReference>
<dbReference type="FunFam" id="1.10.287.610:FF:000001">
    <property type="entry name" value="30S ribosomal protein S2"/>
    <property type="match status" value="1"/>
</dbReference>
<reference evidence="7" key="1">
    <citation type="journal article" date="2015" name="Proc. Natl. Acad. Sci. U.S.A.">
        <title>Bacterial clade with the ribosomal RNA operon on a small plasmid rather than the chromosome.</title>
        <authorList>
            <person name="Anda M."/>
            <person name="Ohtsubo Y."/>
            <person name="Okubo T."/>
            <person name="Sugawara M."/>
            <person name="Nagata Y."/>
            <person name="Tsuda M."/>
            <person name="Minamisawa K."/>
            <person name="Mitsui H."/>
        </authorList>
    </citation>
    <scope>NUCLEOTIDE SEQUENCE</scope>
    <source>
        <strain evidence="7">JCM 14755</strain>
    </source>
</reference>
<dbReference type="PROSITE" id="PS00962">
    <property type="entry name" value="RIBOSOMAL_S2_1"/>
    <property type="match status" value="1"/>
</dbReference>
<dbReference type="Pfam" id="PF00318">
    <property type="entry name" value="Ribosomal_S2"/>
    <property type="match status" value="1"/>
</dbReference>
<organism evidence="7">
    <name type="scientific">Aureimonas frigidaquae</name>
    <dbReference type="NCBI Taxonomy" id="424757"/>
    <lineage>
        <taxon>Bacteria</taxon>
        <taxon>Pseudomonadati</taxon>
        <taxon>Pseudomonadota</taxon>
        <taxon>Alphaproteobacteria</taxon>
        <taxon>Hyphomicrobiales</taxon>
        <taxon>Aurantimonadaceae</taxon>
        <taxon>Aureimonas</taxon>
    </lineage>
</organism>
<protein>
    <recommendedName>
        <fullName evidence="4 5">Small ribosomal subunit protein uS2</fullName>
    </recommendedName>
</protein>
<dbReference type="InterPro" id="IPR023591">
    <property type="entry name" value="Ribosomal_uS2_flav_dom_sf"/>
</dbReference>
<evidence type="ECO:0000313" key="7">
    <source>
        <dbReference type="EMBL" id="BAT28394.1"/>
    </source>
</evidence>
<name>A0A0P0Z3B6_9HYPH</name>
<dbReference type="AlphaFoldDB" id="A0A0P0Z3B6"/>
<keyword evidence="3 5" id="KW-0687">Ribonucleoprotein</keyword>
<dbReference type="PANTHER" id="PTHR12534:SF0">
    <property type="entry name" value="SMALL RIBOSOMAL SUBUNIT PROTEIN US2M"/>
    <property type="match status" value="1"/>
</dbReference>
<evidence type="ECO:0000256" key="4">
    <source>
        <dbReference type="ARBA" id="ARBA00035256"/>
    </source>
</evidence>
<gene>
    <name evidence="5" type="primary">rpsB</name>
</gene>
<dbReference type="GO" id="GO:0006412">
    <property type="term" value="P:translation"/>
    <property type="evidence" value="ECO:0007669"/>
    <property type="project" value="UniProtKB-UniRule"/>
</dbReference>
<dbReference type="Gene3D" id="1.10.287.610">
    <property type="entry name" value="Helix hairpin bin"/>
    <property type="match status" value="1"/>
</dbReference>